<dbReference type="Proteomes" id="UP001610432">
    <property type="component" value="Unassembled WGS sequence"/>
</dbReference>
<dbReference type="RefSeq" id="XP_070887438.1">
    <property type="nucleotide sequence ID" value="XM_071035195.1"/>
</dbReference>
<evidence type="ECO:0000313" key="2">
    <source>
        <dbReference type="EMBL" id="KAL2868459.1"/>
    </source>
</evidence>
<proteinExistence type="predicted"/>
<dbReference type="GeneID" id="98150267"/>
<protein>
    <submittedName>
        <fullName evidence="2">Uncharacterized protein</fullName>
    </submittedName>
</protein>
<comment type="caution">
    <text evidence="2">The sequence shown here is derived from an EMBL/GenBank/DDBJ whole genome shotgun (WGS) entry which is preliminary data.</text>
</comment>
<name>A0ABR4LV83_9EURO</name>
<gene>
    <name evidence="2" type="ORF">BJX67DRAFT_59112</name>
</gene>
<evidence type="ECO:0000313" key="3">
    <source>
        <dbReference type="Proteomes" id="UP001610432"/>
    </source>
</evidence>
<accession>A0ABR4LV83</accession>
<reference evidence="2 3" key="1">
    <citation type="submission" date="2024-07" db="EMBL/GenBank/DDBJ databases">
        <title>Section-level genome sequencing and comparative genomics of Aspergillus sections Usti and Cavernicolus.</title>
        <authorList>
            <consortium name="Lawrence Berkeley National Laboratory"/>
            <person name="Nybo J.L."/>
            <person name="Vesth T.C."/>
            <person name="Theobald S."/>
            <person name="Frisvad J.C."/>
            <person name="Larsen T.O."/>
            <person name="Kjaerboelling I."/>
            <person name="Rothschild-Mancinelli K."/>
            <person name="Lyhne E.K."/>
            <person name="Kogle M.E."/>
            <person name="Barry K."/>
            <person name="Clum A."/>
            <person name="Na H."/>
            <person name="Ledsgaard L."/>
            <person name="Lin J."/>
            <person name="Lipzen A."/>
            <person name="Kuo A."/>
            <person name="Riley R."/>
            <person name="Mondo S."/>
            <person name="Labutti K."/>
            <person name="Haridas S."/>
            <person name="Pangalinan J."/>
            <person name="Salamov A.A."/>
            <person name="Simmons B.A."/>
            <person name="Magnuson J.K."/>
            <person name="Chen J."/>
            <person name="Drula E."/>
            <person name="Henrissat B."/>
            <person name="Wiebenga A."/>
            <person name="Lubbers R.J."/>
            <person name="Gomes A.C."/>
            <person name="Macurrencykelacurrency M.R."/>
            <person name="Stajich J."/>
            <person name="Grigoriev I.V."/>
            <person name="Mortensen U.H."/>
            <person name="De Vries R.P."/>
            <person name="Baker S.E."/>
            <person name="Andersen M.R."/>
        </authorList>
    </citation>
    <scope>NUCLEOTIDE SEQUENCE [LARGE SCALE GENOMIC DNA]</scope>
    <source>
        <strain evidence="2 3">CBS 449.75</strain>
    </source>
</reference>
<keyword evidence="3" id="KW-1185">Reference proteome</keyword>
<organism evidence="2 3">
    <name type="scientific">Aspergillus lucknowensis</name>
    <dbReference type="NCBI Taxonomy" id="176173"/>
    <lineage>
        <taxon>Eukaryota</taxon>
        <taxon>Fungi</taxon>
        <taxon>Dikarya</taxon>
        <taxon>Ascomycota</taxon>
        <taxon>Pezizomycotina</taxon>
        <taxon>Eurotiomycetes</taxon>
        <taxon>Eurotiomycetidae</taxon>
        <taxon>Eurotiales</taxon>
        <taxon>Aspergillaceae</taxon>
        <taxon>Aspergillus</taxon>
        <taxon>Aspergillus subgen. Nidulantes</taxon>
    </lineage>
</organism>
<sequence length="207" mass="23224">MIDSITTYPPSLPRSPNGRCLPVDSFPSPQVFGEMRDESPPSRHPRTLWRALGLCWKEHGERDTATPSKNHGPRHRAAPNPRVKVTFCDKRVIVDTSAMYQWVIRPSQVALSIILFWRIPCSADSVEPLQRETRAQVRNPIVIGSDSSRPFLLRGVSTGRGCLPSIAFPVFSHPDGLQTALWKPHYSPPLMGFCVPKKPGRGRWTPL</sequence>
<dbReference type="EMBL" id="JBFXLQ010000014">
    <property type="protein sequence ID" value="KAL2868459.1"/>
    <property type="molecule type" value="Genomic_DNA"/>
</dbReference>
<feature type="region of interest" description="Disordered" evidence="1">
    <location>
        <begin position="1"/>
        <end position="20"/>
    </location>
</feature>
<evidence type="ECO:0000256" key="1">
    <source>
        <dbReference type="SAM" id="MobiDB-lite"/>
    </source>
</evidence>